<dbReference type="OrthoDB" id="3346251at2759"/>
<dbReference type="EMBL" id="KN839852">
    <property type="protein sequence ID" value="KIJ63169.1"/>
    <property type="molecule type" value="Genomic_DNA"/>
</dbReference>
<dbReference type="Proteomes" id="UP000053820">
    <property type="component" value="Unassembled WGS sequence"/>
</dbReference>
<sequence length="152" mass="16931">MIYDGLGYFVVLTACNILNLILYRASDEAVQSSGASLGYAVTWIMSQRILIHLREMSADMEGGRLDNVIVTRQLQPGRDVATALRSQFDSQKGPIDMEFGPNSPEVASANDMELDIRVHVERSVTVDYSAEGDLGQSFRKPRVKWNQKPQPV</sequence>
<organism evidence="1 2">
    <name type="scientific">Hydnomerulius pinastri MD-312</name>
    <dbReference type="NCBI Taxonomy" id="994086"/>
    <lineage>
        <taxon>Eukaryota</taxon>
        <taxon>Fungi</taxon>
        <taxon>Dikarya</taxon>
        <taxon>Basidiomycota</taxon>
        <taxon>Agaricomycotina</taxon>
        <taxon>Agaricomycetes</taxon>
        <taxon>Agaricomycetidae</taxon>
        <taxon>Boletales</taxon>
        <taxon>Boletales incertae sedis</taxon>
        <taxon>Leucogyrophana</taxon>
    </lineage>
</organism>
<dbReference type="HOGENOM" id="CLU_144937_0_0_1"/>
<evidence type="ECO:0000313" key="1">
    <source>
        <dbReference type="EMBL" id="KIJ63169.1"/>
    </source>
</evidence>
<protein>
    <submittedName>
        <fullName evidence="1">Uncharacterized protein</fullName>
    </submittedName>
</protein>
<proteinExistence type="predicted"/>
<reference evidence="1 2" key="1">
    <citation type="submission" date="2014-04" db="EMBL/GenBank/DDBJ databases">
        <title>Evolutionary Origins and Diversification of the Mycorrhizal Mutualists.</title>
        <authorList>
            <consortium name="DOE Joint Genome Institute"/>
            <consortium name="Mycorrhizal Genomics Consortium"/>
            <person name="Kohler A."/>
            <person name="Kuo A."/>
            <person name="Nagy L.G."/>
            <person name="Floudas D."/>
            <person name="Copeland A."/>
            <person name="Barry K.W."/>
            <person name="Cichocki N."/>
            <person name="Veneault-Fourrey C."/>
            <person name="LaButti K."/>
            <person name="Lindquist E.A."/>
            <person name="Lipzen A."/>
            <person name="Lundell T."/>
            <person name="Morin E."/>
            <person name="Murat C."/>
            <person name="Riley R."/>
            <person name="Ohm R."/>
            <person name="Sun H."/>
            <person name="Tunlid A."/>
            <person name="Henrissat B."/>
            <person name="Grigoriev I.V."/>
            <person name="Hibbett D.S."/>
            <person name="Martin F."/>
        </authorList>
    </citation>
    <scope>NUCLEOTIDE SEQUENCE [LARGE SCALE GENOMIC DNA]</scope>
    <source>
        <strain evidence="1 2">MD-312</strain>
    </source>
</reference>
<name>A0A0C9VC46_9AGAM</name>
<gene>
    <name evidence="1" type="ORF">HYDPIDRAFT_113767</name>
</gene>
<feature type="non-terminal residue" evidence="1">
    <location>
        <position position="1"/>
    </location>
</feature>
<accession>A0A0C9VC46</accession>
<keyword evidence="2" id="KW-1185">Reference proteome</keyword>
<dbReference type="AlphaFoldDB" id="A0A0C9VC46"/>
<evidence type="ECO:0000313" key="2">
    <source>
        <dbReference type="Proteomes" id="UP000053820"/>
    </source>
</evidence>